<dbReference type="Proteomes" id="UP000018566">
    <property type="component" value="Chromosome"/>
</dbReference>
<evidence type="ECO:0000313" key="2">
    <source>
        <dbReference type="Proteomes" id="UP000018566"/>
    </source>
</evidence>
<reference evidence="1 2" key="1">
    <citation type="submission" date="2013-05" db="EMBL/GenBank/DDBJ databases">
        <title>Complete genome sequence of Bacillus thuringiensis YBT-1518, a typical strain with high toxicity to nematode.</title>
        <authorList>
            <person name="Wang P."/>
            <person name="Zhang C."/>
            <person name="Guo M."/>
            <person name="Guo S."/>
            <person name="Zhu Y."/>
            <person name="Zheng J."/>
            <person name="Zhu L."/>
            <person name="Ruan L."/>
            <person name="Peng D."/>
            <person name="Sun M."/>
        </authorList>
    </citation>
    <scope>NUCLEOTIDE SEQUENCE [LARGE SCALE GENOMIC DNA]</scope>
    <source>
        <strain evidence="1 2">YBT-1518</strain>
    </source>
</reference>
<dbReference type="EMBL" id="CP005935">
    <property type="protein sequence ID" value="AHA72245.1"/>
    <property type="molecule type" value="Genomic_DNA"/>
</dbReference>
<dbReference type="KEGG" id="bthu:YBT1518_15405"/>
<gene>
    <name evidence="1" type="ORF">YBT1518_15405</name>
</gene>
<dbReference type="AlphaFoldDB" id="A0A9W3PGE4"/>
<evidence type="ECO:0000313" key="1">
    <source>
        <dbReference type="EMBL" id="AHA72245.1"/>
    </source>
</evidence>
<accession>A0A9W3PGE4</accession>
<protein>
    <submittedName>
        <fullName evidence="1">Uncharacterized protein</fullName>
    </submittedName>
</protein>
<proteinExistence type="predicted"/>
<name>A0A9W3PGE4_BACTU</name>
<organism evidence="1 2">
    <name type="scientific">Bacillus thuringiensis YBT-1518</name>
    <dbReference type="NCBI Taxonomy" id="529122"/>
    <lineage>
        <taxon>Bacteria</taxon>
        <taxon>Bacillati</taxon>
        <taxon>Bacillota</taxon>
        <taxon>Bacilli</taxon>
        <taxon>Bacillales</taxon>
        <taxon>Bacillaceae</taxon>
        <taxon>Bacillus</taxon>
        <taxon>Bacillus cereus group</taxon>
    </lineage>
</organism>
<sequence>MYDNLLKCKYVLIFRRHQQIVYALYLQEAHYNKLKYVYIALRFHRMYRIHLQEGHLVLLQILLFEYERQFLNQQVLLEPV</sequence>